<comment type="similarity">
    <text evidence="6">Belongs to the binding-protein-dependent transport system permease family.</text>
</comment>
<evidence type="ECO:0000313" key="10">
    <source>
        <dbReference type="EMBL" id="PKB33652.1"/>
    </source>
</evidence>
<comment type="subcellular location">
    <subcellularLocation>
        <location evidence="6">Cell membrane</location>
        <topology evidence="6">Multi-pass membrane protein</topology>
    </subcellularLocation>
    <subcellularLocation>
        <location evidence="1">Membrane</location>
        <topology evidence="1">Multi-pass membrane protein</topology>
    </subcellularLocation>
</comment>
<sequence>MSAPAAEETGAAEPSGSPSAEPVVRRTRRLDRSLVVNPLIAVAGVVLVLVYAASQGLDGVEASVINASSLGQRLGEHLILTGLSTLVVIIVAIPAGIAISRPSARRIQRPILAFTGFMQALPAFGVIVLLAFSPLGLGLPTAVVALALAALLPVLTNTVVGLQQVDKALIEASRGIGMSARQTLLRVELPLATPVMVAGVRVALVLNVGTAALATYVGAGGLGEPIKGMLELGRPTGTLVAATIVAALALIVDWLAGLAEYAVRRNAG</sequence>
<dbReference type="GO" id="GO:0005886">
    <property type="term" value="C:plasma membrane"/>
    <property type="evidence" value="ECO:0007669"/>
    <property type="project" value="UniProtKB-SubCell"/>
</dbReference>
<dbReference type="EMBL" id="PHUJ01000003">
    <property type="protein sequence ID" value="PKB33652.1"/>
    <property type="molecule type" value="Genomic_DNA"/>
</dbReference>
<gene>
    <name evidence="10" type="ORF">ATL51_5418</name>
    <name evidence="9" type="ORF">HDA37_000860</name>
</gene>
<dbReference type="GO" id="GO:0055085">
    <property type="term" value="P:transmembrane transport"/>
    <property type="evidence" value="ECO:0007669"/>
    <property type="project" value="InterPro"/>
</dbReference>
<keyword evidence="3 6" id="KW-0812">Transmembrane</keyword>
<dbReference type="Pfam" id="PF00528">
    <property type="entry name" value="BPD_transp_1"/>
    <property type="match status" value="1"/>
</dbReference>
<dbReference type="GO" id="GO:0031460">
    <property type="term" value="P:glycine betaine transport"/>
    <property type="evidence" value="ECO:0007669"/>
    <property type="project" value="TreeGrafter"/>
</dbReference>
<dbReference type="CDD" id="cd06261">
    <property type="entry name" value="TM_PBP2"/>
    <property type="match status" value="1"/>
</dbReference>
<feature type="region of interest" description="Disordered" evidence="7">
    <location>
        <begin position="1"/>
        <end position="24"/>
    </location>
</feature>
<feature type="compositionally biased region" description="Low complexity" evidence="7">
    <location>
        <begin position="1"/>
        <end position="17"/>
    </location>
</feature>
<organism evidence="9 12">
    <name type="scientific">Pseudonocardia alni</name>
    <name type="common">Amycolata alni</name>
    <dbReference type="NCBI Taxonomy" id="33907"/>
    <lineage>
        <taxon>Bacteria</taxon>
        <taxon>Bacillati</taxon>
        <taxon>Actinomycetota</taxon>
        <taxon>Actinomycetes</taxon>
        <taxon>Pseudonocardiales</taxon>
        <taxon>Pseudonocardiaceae</taxon>
        <taxon>Pseudonocardia</taxon>
    </lineage>
</organism>
<protein>
    <submittedName>
        <fullName evidence="9">Osmoprotectant transport system permease protein</fullName>
    </submittedName>
</protein>
<evidence type="ECO:0000313" key="11">
    <source>
        <dbReference type="Proteomes" id="UP000232453"/>
    </source>
</evidence>
<dbReference type="InterPro" id="IPR035906">
    <property type="entry name" value="MetI-like_sf"/>
</dbReference>
<dbReference type="Proteomes" id="UP000549695">
    <property type="component" value="Unassembled WGS sequence"/>
</dbReference>
<dbReference type="PROSITE" id="PS50928">
    <property type="entry name" value="ABC_TM1"/>
    <property type="match status" value="1"/>
</dbReference>
<evidence type="ECO:0000256" key="5">
    <source>
        <dbReference type="ARBA" id="ARBA00023136"/>
    </source>
</evidence>
<dbReference type="InterPro" id="IPR000515">
    <property type="entry name" value="MetI-like"/>
</dbReference>
<feature type="transmembrane region" description="Helical" evidence="6">
    <location>
        <begin position="138"/>
        <end position="160"/>
    </location>
</feature>
<dbReference type="PANTHER" id="PTHR30177:SF4">
    <property type="entry name" value="OSMOPROTECTANT IMPORT PERMEASE PROTEIN OSMW"/>
    <property type="match status" value="1"/>
</dbReference>
<evidence type="ECO:0000256" key="1">
    <source>
        <dbReference type="ARBA" id="ARBA00004141"/>
    </source>
</evidence>
<dbReference type="SUPFAM" id="SSF161098">
    <property type="entry name" value="MetI-like"/>
    <property type="match status" value="1"/>
</dbReference>
<evidence type="ECO:0000313" key="9">
    <source>
        <dbReference type="EMBL" id="NYG00575.1"/>
    </source>
</evidence>
<dbReference type="RefSeq" id="WP_073577090.1">
    <property type="nucleotide sequence ID" value="NZ_BAAAJZ010000005.1"/>
</dbReference>
<evidence type="ECO:0000256" key="3">
    <source>
        <dbReference type="ARBA" id="ARBA00022692"/>
    </source>
</evidence>
<keyword evidence="5 6" id="KW-0472">Membrane</keyword>
<evidence type="ECO:0000256" key="6">
    <source>
        <dbReference type="RuleBase" id="RU363032"/>
    </source>
</evidence>
<feature type="transmembrane region" description="Helical" evidence="6">
    <location>
        <begin position="111"/>
        <end position="132"/>
    </location>
</feature>
<dbReference type="GeneID" id="98050678"/>
<feature type="transmembrane region" description="Helical" evidence="6">
    <location>
        <begin position="78"/>
        <end position="99"/>
    </location>
</feature>
<evidence type="ECO:0000259" key="8">
    <source>
        <dbReference type="PROSITE" id="PS50928"/>
    </source>
</evidence>
<evidence type="ECO:0000256" key="2">
    <source>
        <dbReference type="ARBA" id="ARBA00022448"/>
    </source>
</evidence>
<comment type="caution">
    <text evidence="9">The sequence shown here is derived from an EMBL/GenBank/DDBJ whole genome shotgun (WGS) entry which is preliminary data.</text>
</comment>
<reference evidence="9 12" key="1">
    <citation type="submission" date="2020-07" db="EMBL/GenBank/DDBJ databases">
        <title>Sequencing the genomes of 1000 actinobacteria strains.</title>
        <authorList>
            <person name="Klenk H.-P."/>
        </authorList>
    </citation>
    <scope>NUCLEOTIDE SEQUENCE [LARGE SCALE GENOMIC DNA]</scope>
    <source>
        <strain evidence="10 11">DSM 44104</strain>
        <strain evidence="9 12">DSM 44749</strain>
    </source>
</reference>
<feature type="domain" description="ABC transmembrane type-1" evidence="8">
    <location>
        <begin position="74"/>
        <end position="256"/>
    </location>
</feature>
<feature type="transmembrane region" description="Helical" evidence="6">
    <location>
        <begin position="239"/>
        <end position="263"/>
    </location>
</feature>
<keyword evidence="4 6" id="KW-1133">Transmembrane helix</keyword>
<dbReference type="AlphaFoldDB" id="A0A852W2E2"/>
<dbReference type="Gene3D" id="1.10.3720.10">
    <property type="entry name" value="MetI-like"/>
    <property type="match status" value="1"/>
</dbReference>
<accession>A0AA44ZS50</accession>
<dbReference type="InterPro" id="IPR051204">
    <property type="entry name" value="ABC_transp_perm/SBD"/>
</dbReference>
<dbReference type="PANTHER" id="PTHR30177">
    <property type="entry name" value="GLYCINE BETAINE/L-PROLINE TRANSPORT SYSTEM PERMEASE PROTEIN PROW"/>
    <property type="match status" value="1"/>
</dbReference>
<evidence type="ECO:0000313" key="12">
    <source>
        <dbReference type="Proteomes" id="UP000549695"/>
    </source>
</evidence>
<feature type="transmembrane region" description="Helical" evidence="6">
    <location>
        <begin position="191"/>
        <end position="219"/>
    </location>
</feature>
<keyword evidence="12" id="KW-1185">Reference proteome</keyword>
<dbReference type="EMBL" id="JACCCZ010000001">
    <property type="protein sequence ID" value="NYG00575.1"/>
    <property type="molecule type" value="Genomic_DNA"/>
</dbReference>
<keyword evidence="2 6" id="KW-0813">Transport</keyword>
<evidence type="ECO:0000256" key="7">
    <source>
        <dbReference type="SAM" id="MobiDB-lite"/>
    </source>
</evidence>
<name>A0A852W2E2_PSEA5</name>
<evidence type="ECO:0000256" key="4">
    <source>
        <dbReference type="ARBA" id="ARBA00022989"/>
    </source>
</evidence>
<feature type="transmembrane region" description="Helical" evidence="6">
    <location>
        <begin position="34"/>
        <end position="53"/>
    </location>
</feature>
<proteinExistence type="inferred from homology"/>
<dbReference type="Proteomes" id="UP000232453">
    <property type="component" value="Unassembled WGS sequence"/>
</dbReference>
<accession>A0A852W2E2</accession>